<accession>A0ABY2Z4K6</accession>
<comment type="caution">
    <text evidence="1">The sequence shown here is derived from an EMBL/GenBank/DDBJ whole genome shotgun (WGS) entry which is preliminary data.</text>
</comment>
<dbReference type="RefSeq" id="WP_140914991.1">
    <property type="nucleotide sequence ID" value="NZ_VHHP01000007.1"/>
</dbReference>
<dbReference type="Proteomes" id="UP000316851">
    <property type="component" value="Unassembled WGS sequence"/>
</dbReference>
<organism evidence="1 2">
    <name type="scientific">Metamycoplasma neophronis</name>
    <dbReference type="NCBI Taxonomy" id="872983"/>
    <lineage>
        <taxon>Bacteria</taxon>
        <taxon>Bacillati</taxon>
        <taxon>Mycoplasmatota</taxon>
        <taxon>Mycoplasmoidales</taxon>
        <taxon>Metamycoplasmataceae</taxon>
        <taxon>Metamycoplasma</taxon>
    </lineage>
</organism>
<dbReference type="EMBL" id="VHHP01000007">
    <property type="protein sequence ID" value="TPR53390.1"/>
    <property type="molecule type" value="Genomic_DNA"/>
</dbReference>
<protein>
    <submittedName>
        <fullName evidence="1">Uncharacterized protein</fullName>
    </submittedName>
</protein>
<evidence type="ECO:0000313" key="2">
    <source>
        <dbReference type="Proteomes" id="UP000316851"/>
    </source>
</evidence>
<proteinExistence type="predicted"/>
<sequence length="153" mass="18080">MSALISCDVKVNKNEVTSAYCACHNLVFDPNIKNEANNLSTSQLKTIADLFNFKLKAEYENIDPQTLIDIFKHKIENEDYLQHQKIIEDNEFKKYFDLQIPKLQSNKHLIEYKFLINEKNQIVLKYRIICLDRMINNHHYVEDVGIIILETNF</sequence>
<gene>
    <name evidence="1" type="ORF">FJR74_02660</name>
</gene>
<reference evidence="1" key="1">
    <citation type="submission" date="2019-06" db="EMBL/GenBank/DDBJ databases">
        <title>Mycoplasma neophronis type strain whole genome sequence.</title>
        <authorList>
            <person name="Spergser J."/>
        </authorList>
    </citation>
    <scope>NUCLEOTIDE SEQUENCE [LARGE SCALE GENOMIC DNA]</scope>
    <source>
        <strain evidence="1">DSM 24097</strain>
    </source>
</reference>
<evidence type="ECO:0000313" key="1">
    <source>
        <dbReference type="EMBL" id="TPR53390.1"/>
    </source>
</evidence>
<keyword evidence="2" id="KW-1185">Reference proteome</keyword>
<name>A0ABY2Z4K6_9BACT</name>